<feature type="compositionally biased region" description="Low complexity" evidence="1">
    <location>
        <begin position="2651"/>
        <end position="2679"/>
    </location>
</feature>
<feature type="region of interest" description="Disordered" evidence="1">
    <location>
        <begin position="2651"/>
        <end position="2687"/>
    </location>
</feature>
<comment type="caution">
    <text evidence="2">The sequence shown here is derived from an EMBL/GenBank/DDBJ whole genome shotgun (WGS) entry which is preliminary data.</text>
</comment>
<dbReference type="VEuPathDB" id="CryptoDB:cubi_00318"/>
<keyword evidence="3" id="KW-1185">Reference proteome</keyword>
<evidence type="ECO:0000313" key="2">
    <source>
        <dbReference type="EMBL" id="OII74765.1"/>
    </source>
</evidence>
<proteinExistence type="predicted"/>
<dbReference type="RefSeq" id="XP_028875911.1">
    <property type="nucleotide sequence ID" value="XM_029017332.1"/>
</dbReference>
<reference evidence="2 3" key="1">
    <citation type="submission" date="2016-10" db="EMBL/GenBank/DDBJ databases">
        <title>Reductive evolution of mitochondrial metabolism and differential evolution of invasion-related proteins in Cryptosporidium.</title>
        <authorList>
            <person name="Liu S."/>
            <person name="Roellig D.M."/>
            <person name="Guo Y."/>
            <person name="Li N."/>
            <person name="Frace M.A."/>
            <person name="Tang K."/>
            <person name="Zhang L."/>
            <person name="Feng Y."/>
            <person name="Xiao L."/>
        </authorList>
    </citation>
    <scope>NUCLEOTIDE SEQUENCE [LARGE SCALE GENOMIC DNA]</scope>
    <source>
        <strain evidence="2">39726</strain>
    </source>
</reference>
<dbReference type="InterPro" id="IPR036322">
    <property type="entry name" value="WD40_repeat_dom_sf"/>
</dbReference>
<dbReference type="OrthoDB" id="342131at2759"/>
<dbReference type="EMBL" id="LRBP01000009">
    <property type="protein sequence ID" value="OII74765.1"/>
    <property type="molecule type" value="Genomic_DNA"/>
</dbReference>
<sequence>MHNNVNRAVHCRWPLCVLVDEKSILPEINIINIDEGKVIQSLKILEKVLPSYLCWHEELLVLVVGFEHYFEVWTLDHDLRYIELLDEGIIAPRFDIKYDDYYNSVNEICKYNQKETQGFGVTDILGVNHRKRLNIFWSQRYRNIKLRLFKRVDLSEVNKNDATLKSMHWLDHNKLVLKHSSSSCGTFLTVWKFQFEIFNIDIYKEIISRRLEKKSNAFLNDLENLYIEILTGVDSRPLLRQELSFSGPRIDLKVAFDNSERFILVYQHLDNELFIWRYEYSDRNDQIDKNTRNTRISGILPNQFQFQKISLKQGEKILSASWKPCSSNIPYKLKKLGGISELSSFSMISRNSEEIIVRIWRESSLNKPCQFIQALYLRFNDRPLVRNEDINLIWESFRDNVIHHFNSVETLDKSIKDFNTELEDPSYYYSTSRFPLIEDDSDEYFYYINSDYDEEFSRSSIPLNSCIHNRDIFTMNEKQNKVVKLIISIGKETFCFNVFQLGIWNDEINSSIKKWEICKFNNIENNNLLNNLEILNNNSNFLPDDMSNIIIFWKNNKLSNRSNGNIYNFIFKLKDSNIVEYILNEKTGTWNLLKLTRIIPEIQSNLENNLNIHGKLAVELTNTNEILILLNNGHILLLDNLNPKKLFTFIHANKFACIQPHINTLNINVDTGIEINNNIYDLCDFGIESIINISEGIVSSYYQILLVKLNKGTQLKVFGLTSICENGSSTLELLEVEINSRERIFGGEFEDLSVDDADLSKNHEKILEKLFSYNLMDNIYEIVFLDKHSSVIGGYCICVCLVKDLVLEVNHIIMFEIRMENQDSLLFNQVERTYDKTKIRLELRIVSPPMYQNLSNLNFNNSFLLIKQPSTENSLIFVTNEVFVSGSDYYQKINSNTKELGQIYIYICSISDSQDNKMDIIAKIKLNRSFFDFSKDLLLMDTFDYNLLIYNITNGELLCYSLLSLNMLNIEEDSIKETISLNPFQLISMTKDHGCPQLKSSNLSKENLKQDSENYDNQALYNKARNSQLVILQDFEMTYFCFFINYGKIVGSIYWNKNVCRWETNKEIDLYNHFKMNNSGELIKIQRLEVFDGIYLFFNTNDKIVPRIYKRPENDVFEKNNNFSLKHIQVLEDFVFSLNDRKQSFSVQIFEKIRENLQESPNLNIIPYSIDNSFFEYDNDHGKSLDDLGEYQRLYNSLFELRINNKKGHIMSIMEFEECQIKRFFIRKNYFDMERKGGLVLKSEDICWISLCEKDQIVDKILSNGDSNIVDWKDLKRFGLIYILTESNQFQEFVERWIQKLYQKLVKVIAEKRKELSFEFTDNKTKKTSDISQDEMLNIVIIIYTCLNKLNIVSAIFKILDQKNVFDFLLNYNVNNEELRKQAIKNGYYLIKQRNYYWSLCFFLLSRSYDEITNVCIKYLNDPQLLLLLLKLLINLNGINDNEKNNLVNLYNKHLNDLWLLSLMNKDPWLSIISILNYSSINHFKFNNINRMDILNIILKLSSPTIFFKVCELMNGIEYYFKMNINQEETIQNNQVENFIINHHNSYDLSYSFIHPEHLFLFNNYIKFKISLSSQSKAYESNENSKYPSFENIIEIISYYIKKCMNPYHYISWLSYIEENNTLFKTENLHYHNYYNLIIKPNIINRIKNYVRYLHNNYFFFLNNNNLLNWINKFSKIPEFISIFNFNFNQAKSNITINPINIFNYLLLINVDKYYEKNHHINTGIHTENDVINDDICRIHVACKKRLSNDFSEFRGQYLNLIFEIFSNKQNSWELNNLGFGHLWEVLFEFFSRINNEIILTFQTKKVDLINIDYNRYIRNKCELFILILQNKINQTVIELLFQTGNEANTELEPEIGFSSVLNQDSKIMIKLLKIYMVMVLTQELIVKMESLQNINDVFYSNKLLKYKNFVKILKFVIILKSYHKLDLHLKRTLTKRLGVKLLKFLRLLLKFSKEYGYINEIQSNTHNIIQEEINNNTFQFQKSDKLIYFNTILIVLSTSILKIHQDLIDENINNENDINSSIQEESFKYQVTNQLSLALRECYYNRVFKEWKEIIVSLLPLILTYYYDSIDEKMSVLFIRVATNLNNQQVNSNNSTIQVIVTKIILVLEQIWIGMGIRDLLLLNVLRNRELIMSYDVGSINNLYYYLLKKVWNFEENTSKDASNASTTIELESSEQFSVSLLTCKSSKSSSLSSSSSNDINNHSNNNNNNNTKGDNSDLGFKLEKLKLDFSNEYFKLSDETFKYNKKEESIKMNNPSLFMINMSIYNHRIVPTPKLNLAPNLSINSNQIKEMVLLDQKTESINEIIDNGITKYEDDDFYYYNCAFNQDIMNKEHELFESENEDEIKDGDGDGDEEFEEDYYYKWYKNRIQKEGELEGTGKLPNTLLGHLLYQESPIIMDCKMDPNNSPFLLLGEKTHLILNSKLYFIHPISFIRKNHLNSYYYEEIIFQRRKFGPSEEFYSIFKSGNIIKLEVLFNSYLLKRLLIFKKLHENQDNYGLISYRKLQKSRSKKSISPSISSPSIMPIYDIDFCVNIKKGIKSIYLDLYSSKENENNLFSELNRGVLESSINYNNQEIRFLQIFMDIPLSFSKIKNQFNNVKAIICGEAIQLRNPKVTHIVYPYWSHSLAFSNYHKVNHPNYFIGDNNNNNNITGNTSDNGNNNNNNNNNNNSNNNSNNNTYSKSSPKPVMISNNLSKSYYNSTKRNVNNGIYGNHNFSNNSLSSAFALNKNLDPGKKSFKSNDSSFSNNKLMVNNHHLGNITHVSWSPSKIHIILSTSNGFIMVYKLNSNNNYLIDQEDEIFLPSSALSSSSNIGKINSKINPNNINLNSDSTKNIFLTPLSGNYSSNNYTSSNTNSASNPFIPIYIFQVHKSNCYWSCIIDHSCRYFLTSGNGINFVYSSNNHLNDQGEEFGMSLNFGKYTKYNSRGERVPVVGSNIVTTTTTNTNTNTNTNTTTNIQSLSTSAFPHTNSININNYNYSNSGIISESIEGLGGSLINSGTLNLAEFMGDNTLNLSSKIEISSVLSDENCLCIWDIWTNLSYNLSLISRPDLLIALESSPISVSHNWKQANTLLIITNTGNLWFISYLFGRQFLNPSLFKLKQKNILTSNLSNMSMNNNTISRNPNYISSKLTVFSSDGTCIIYNIFLLLKSSFKRCFNNNQITIVPIIKFNINHSVSINPLNIINNSLSSNQYNKIISNAIFISKNTLLIIDSQQNCKIVQLLPFFS</sequence>
<evidence type="ECO:0000256" key="1">
    <source>
        <dbReference type="SAM" id="MobiDB-lite"/>
    </source>
</evidence>
<organism evidence="2 3">
    <name type="scientific">Cryptosporidium ubiquitum</name>
    <dbReference type="NCBI Taxonomy" id="857276"/>
    <lineage>
        <taxon>Eukaryota</taxon>
        <taxon>Sar</taxon>
        <taxon>Alveolata</taxon>
        <taxon>Apicomplexa</taxon>
        <taxon>Conoidasida</taxon>
        <taxon>Coccidia</taxon>
        <taxon>Eucoccidiorida</taxon>
        <taxon>Eimeriorina</taxon>
        <taxon>Cryptosporidiidae</taxon>
        <taxon>Cryptosporidium</taxon>
    </lineage>
</organism>
<evidence type="ECO:0008006" key="4">
    <source>
        <dbReference type="Google" id="ProtNLM"/>
    </source>
</evidence>
<dbReference type="GO" id="GO:0007035">
    <property type="term" value="P:vacuolar acidification"/>
    <property type="evidence" value="ECO:0007669"/>
    <property type="project" value="TreeGrafter"/>
</dbReference>
<dbReference type="PANTHER" id="PTHR13950">
    <property type="entry name" value="RABCONNECTIN-RELATED"/>
    <property type="match status" value="1"/>
</dbReference>
<gene>
    <name evidence="2" type="ORF">cubi_00318</name>
</gene>
<dbReference type="GO" id="GO:0043291">
    <property type="term" value="C:RAVE complex"/>
    <property type="evidence" value="ECO:0007669"/>
    <property type="project" value="TreeGrafter"/>
</dbReference>
<accession>A0A1J4MPG2</accession>
<protein>
    <recommendedName>
        <fullName evidence="4">RAVE complex protein Rav1 C-terminal domain-containing protein</fullName>
    </recommendedName>
</protein>
<evidence type="ECO:0000313" key="3">
    <source>
        <dbReference type="Proteomes" id="UP000186176"/>
    </source>
</evidence>
<feature type="region of interest" description="Disordered" evidence="1">
    <location>
        <begin position="2190"/>
        <end position="2217"/>
    </location>
</feature>
<dbReference type="Proteomes" id="UP000186176">
    <property type="component" value="Unassembled WGS sequence"/>
</dbReference>
<dbReference type="PANTHER" id="PTHR13950:SF9">
    <property type="entry name" value="RABCONNECTIN-3A"/>
    <property type="match status" value="1"/>
</dbReference>
<dbReference type="GeneID" id="39977111"/>
<dbReference type="InterPro" id="IPR052208">
    <property type="entry name" value="DmX-like/RAVE_component"/>
</dbReference>
<dbReference type="SUPFAM" id="SSF50978">
    <property type="entry name" value="WD40 repeat-like"/>
    <property type="match status" value="1"/>
</dbReference>
<name>A0A1J4MPG2_9CRYT</name>